<reference evidence="2 3" key="1">
    <citation type="submission" date="2022-06" db="EMBL/GenBank/DDBJ databases">
        <title>Isolation of gut microbiota from human fecal samples.</title>
        <authorList>
            <person name="Pamer E.G."/>
            <person name="Barat B."/>
            <person name="Waligurski E."/>
            <person name="Medina S."/>
            <person name="Paddock L."/>
            <person name="Mostad J."/>
        </authorList>
    </citation>
    <scope>NUCLEOTIDE SEQUENCE [LARGE SCALE GENOMIC DNA]</scope>
    <source>
        <strain evidence="2 3">DFI.7.95</strain>
    </source>
</reference>
<keyword evidence="2" id="KW-0808">Transferase</keyword>
<dbReference type="InterPro" id="IPR016181">
    <property type="entry name" value="Acyl_CoA_acyltransferase"/>
</dbReference>
<dbReference type="InterPro" id="IPR036527">
    <property type="entry name" value="SCP2_sterol-bd_dom_sf"/>
</dbReference>
<keyword evidence="2" id="KW-0012">Acyltransferase</keyword>
<dbReference type="SUPFAM" id="SSF55718">
    <property type="entry name" value="SCP-like"/>
    <property type="match status" value="1"/>
</dbReference>
<dbReference type="PROSITE" id="PS51186">
    <property type="entry name" value="GNAT"/>
    <property type="match status" value="1"/>
</dbReference>
<dbReference type="GO" id="GO:0016746">
    <property type="term" value="F:acyltransferase activity"/>
    <property type="evidence" value="ECO:0007669"/>
    <property type="project" value="UniProtKB-KW"/>
</dbReference>
<dbReference type="Pfam" id="PF17668">
    <property type="entry name" value="Acetyltransf_17"/>
    <property type="match status" value="1"/>
</dbReference>
<protein>
    <submittedName>
        <fullName evidence="2">GNAT family N-acetyltransferase</fullName>
        <ecNumber evidence="2">2.3.1.-</ecNumber>
    </submittedName>
</protein>
<dbReference type="Proteomes" id="UP001524478">
    <property type="component" value="Unassembled WGS sequence"/>
</dbReference>
<dbReference type="PANTHER" id="PTHR37817">
    <property type="entry name" value="N-ACETYLTRANSFERASE EIS"/>
    <property type="match status" value="1"/>
</dbReference>
<organism evidence="2 3">
    <name type="scientific">Tissierella carlieri</name>
    <dbReference type="NCBI Taxonomy" id="689904"/>
    <lineage>
        <taxon>Bacteria</taxon>
        <taxon>Bacillati</taxon>
        <taxon>Bacillota</taxon>
        <taxon>Tissierellia</taxon>
        <taxon>Tissierellales</taxon>
        <taxon>Tissierellaceae</taxon>
        <taxon>Tissierella</taxon>
    </lineage>
</organism>
<proteinExistence type="predicted"/>
<evidence type="ECO:0000259" key="1">
    <source>
        <dbReference type="PROSITE" id="PS51186"/>
    </source>
</evidence>
<sequence length="416" mass="48671">MREIRQLNEEHIDAYTDIAFNAYPSFKNLEKDAVEKYKKIAVEIMTNDPDVTFYGMFEGEKLIAVMRLFDFRMNCFGKILPVSGIGFLGVHLMHKKEKCAKAMIEFYEEIYKKKGIPIGMLLPFRPDFYKKMGYGMGTKMNQYRLPPDRIPAYFGKSDLRYVEKEDFDKLFDCHSRVVAKKHGMIMKIGDEIRDLKNDPYNKVIGNYDEKGNINGYLVFKFQNAKDGNYTINNIYIKELIYENIDVLKKLLGFLRKQDDQVNLVVFNTEDENFHYLFDNPLNDSLNYIPYGYIESNTQAVGAMYKLFDIKQAFEQCSHRNYNNSNLKVRFLVYDELNNKEIEIVVNFIDGIVNTDSEKFDVTMRTNMANFSSLFLGSTSVIGMYNLGLLELDNVEFLEDIDRTFYCSQKPVCYTDF</sequence>
<dbReference type="InterPro" id="IPR000182">
    <property type="entry name" value="GNAT_dom"/>
</dbReference>
<evidence type="ECO:0000313" key="3">
    <source>
        <dbReference type="Proteomes" id="UP001524478"/>
    </source>
</evidence>
<dbReference type="InterPro" id="IPR041380">
    <property type="entry name" value="Acetyltransf_17"/>
</dbReference>
<evidence type="ECO:0000313" key="2">
    <source>
        <dbReference type="EMBL" id="MCQ4923702.1"/>
    </source>
</evidence>
<dbReference type="EC" id="2.3.1.-" evidence="2"/>
<keyword evidence="3" id="KW-1185">Reference proteome</keyword>
<accession>A0ABT1SCK3</accession>
<dbReference type="PANTHER" id="PTHR37817:SF1">
    <property type="entry name" value="N-ACETYLTRANSFERASE EIS"/>
    <property type="match status" value="1"/>
</dbReference>
<feature type="domain" description="N-acetyltransferase" evidence="1">
    <location>
        <begin position="2"/>
        <end position="160"/>
    </location>
</feature>
<dbReference type="Pfam" id="PF13527">
    <property type="entry name" value="Acetyltransf_9"/>
    <property type="match status" value="1"/>
</dbReference>
<gene>
    <name evidence="2" type="ORF">NE686_11430</name>
</gene>
<dbReference type="Gene3D" id="3.40.630.30">
    <property type="match status" value="2"/>
</dbReference>
<dbReference type="EMBL" id="JANGAC010000008">
    <property type="protein sequence ID" value="MCQ4923702.1"/>
    <property type="molecule type" value="Genomic_DNA"/>
</dbReference>
<dbReference type="InterPro" id="IPR051554">
    <property type="entry name" value="Acetyltransferase_Eis"/>
</dbReference>
<dbReference type="SUPFAM" id="SSF55729">
    <property type="entry name" value="Acyl-CoA N-acyltransferases (Nat)"/>
    <property type="match status" value="1"/>
</dbReference>
<comment type="caution">
    <text evidence="2">The sequence shown here is derived from an EMBL/GenBank/DDBJ whole genome shotgun (WGS) entry which is preliminary data.</text>
</comment>
<name>A0ABT1SCK3_9FIRM</name>
<dbReference type="RefSeq" id="WP_256311608.1">
    <property type="nucleotide sequence ID" value="NZ_JANGAC010000008.1"/>
</dbReference>